<evidence type="ECO:0000256" key="2">
    <source>
        <dbReference type="SAM" id="Phobius"/>
    </source>
</evidence>
<gene>
    <name evidence="3" type="ORF">GCM10010345_59480</name>
</gene>
<evidence type="ECO:0000313" key="4">
    <source>
        <dbReference type="Proteomes" id="UP000653644"/>
    </source>
</evidence>
<name>A0ABQ3CX21_9ACTN</name>
<dbReference type="Proteomes" id="UP000653644">
    <property type="component" value="Unassembled WGS sequence"/>
</dbReference>
<dbReference type="RefSeq" id="WP_229917406.1">
    <property type="nucleotide sequence ID" value="NZ_BMVN01000025.1"/>
</dbReference>
<proteinExistence type="predicted"/>
<organism evidence="3 4">
    <name type="scientific">Streptomyces canarius</name>
    <dbReference type="NCBI Taxonomy" id="285453"/>
    <lineage>
        <taxon>Bacteria</taxon>
        <taxon>Bacillati</taxon>
        <taxon>Actinomycetota</taxon>
        <taxon>Actinomycetes</taxon>
        <taxon>Kitasatosporales</taxon>
        <taxon>Streptomycetaceae</taxon>
        <taxon>Streptomyces</taxon>
    </lineage>
</organism>
<protein>
    <submittedName>
        <fullName evidence="3">Peptidase M6</fullName>
    </submittedName>
</protein>
<reference evidence="4" key="1">
    <citation type="journal article" date="2019" name="Int. J. Syst. Evol. Microbiol.">
        <title>The Global Catalogue of Microorganisms (GCM) 10K type strain sequencing project: providing services to taxonomists for standard genome sequencing and annotation.</title>
        <authorList>
            <consortium name="The Broad Institute Genomics Platform"/>
            <consortium name="The Broad Institute Genome Sequencing Center for Infectious Disease"/>
            <person name="Wu L."/>
            <person name="Ma J."/>
        </authorList>
    </citation>
    <scope>NUCLEOTIDE SEQUENCE [LARGE SCALE GENOMIC DNA]</scope>
    <source>
        <strain evidence="4">JCM 4733</strain>
    </source>
</reference>
<accession>A0ABQ3CX21</accession>
<dbReference type="PANTHER" id="PTHR41775:SF1">
    <property type="entry name" value="PEPTIDASE M6-LIKE DOMAIN-CONTAINING PROTEIN"/>
    <property type="match status" value="1"/>
</dbReference>
<feature type="transmembrane region" description="Helical" evidence="2">
    <location>
        <begin position="42"/>
        <end position="63"/>
    </location>
</feature>
<keyword evidence="4" id="KW-1185">Reference proteome</keyword>
<keyword evidence="2" id="KW-1133">Transmembrane helix</keyword>
<keyword evidence="2" id="KW-0812">Transmembrane</keyword>
<keyword evidence="2" id="KW-0472">Membrane</keyword>
<comment type="caution">
    <text evidence="3">The sequence shown here is derived from an EMBL/GenBank/DDBJ whole genome shotgun (WGS) entry which is preliminary data.</text>
</comment>
<sequence>MSETRVPRDGTPAEVRTGDGPRLPGEGRNTWRFRLPRTRRPLPLPVLWVLAVLLALSATAVPAPRAHAVNGSTSPCAVQGQGTKVNEGQNTDYTQFLDPLGVKNIGVVYVDFPDVAGAGDVADYYNLLTPAADWVWNASYGKTWLSMRPVVNRWIRMPSASNAYGTSSPTYQQHTRYVTDALRAAADAGADLARYDLFYIVSTAHSQVTGSHTWYWTPTQPIVIKGTTIRWAVTFGTDMWHWGHKVAAHETAHVFGAPDLYAFGGDQHRYVGGWDVMGHVAGAAPQYFGWTSWKFGWTGDDQTVCVWQSRTQNTATLNGVEYTGGTKLLVVRTGTTTAYVAEARRKAHNDSGVCSSGVVIYKVDTSVASGQGPIRVMPNPNAAAPPTGCGTLDMATWQPGQTFYDRAANVQFTVRTADAHNSTVNAIKW</sequence>
<dbReference type="EMBL" id="BMVN01000025">
    <property type="protein sequence ID" value="GHA47092.1"/>
    <property type="molecule type" value="Genomic_DNA"/>
</dbReference>
<feature type="region of interest" description="Disordered" evidence="1">
    <location>
        <begin position="1"/>
        <end position="29"/>
    </location>
</feature>
<evidence type="ECO:0000313" key="3">
    <source>
        <dbReference type="EMBL" id="GHA47092.1"/>
    </source>
</evidence>
<evidence type="ECO:0000256" key="1">
    <source>
        <dbReference type="SAM" id="MobiDB-lite"/>
    </source>
</evidence>
<dbReference type="PANTHER" id="PTHR41775">
    <property type="entry name" value="SECRETED PROTEIN-RELATED"/>
    <property type="match status" value="1"/>
</dbReference>